<dbReference type="PANTHER" id="PTHR43415:SF4">
    <property type="entry name" value="N-ACETYLTRANSFERASE DOMAIN-CONTAINING PROTEIN"/>
    <property type="match status" value="1"/>
</dbReference>
<feature type="domain" description="N-acetyltransferase" evidence="1">
    <location>
        <begin position="15"/>
        <end position="175"/>
    </location>
</feature>
<dbReference type="Gene3D" id="3.40.630.30">
    <property type="match status" value="1"/>
</dbReference>
<gene>
    <name evidence="2" type="ORF">F9817_19370</name>
</gene>
<dbReference type="Proteomes" id="UP000462621">
    <property type="component" value="Unassembled WGS sequence"/>
</dbReference>
<dbReference type="AlphaFoldDB" id="A0A7X4LNS9"/>
<keyword evidence="2" id="KW-0808">Transferase</keyword>
<dbReference type="PROSITE" id="PS51186">
    <property type="entry name" value="GNAT"/>
    <property type="match status" value="1"/>
</dbReference>
<dbReference type="SUPFAM" id="SSF55729">
    <property type="entry name" value="Acyl-CoA N-acyltransferases (Nat)"/>
    <property type="match status" value="1"/>
</dbReference>
<dbReference type="EMBL" id="WEKT01000052">
    <property type="protein sequence ID" value="MZI95339.1"/>
    <property type="molecule type" value="Genomic_DNA"/>
</dbReference>
<keyword evidence="3" id="KW-1185">Reference proteome</keyword>
<organism evidence="2 3">
    <name type="scientific">Vibrio eleionomae</name>
    <dbReference type="NCBI Taxonomy" id="2653505"/>
    <lineage>
        <taxon>Bacteria</taxon>
        <taxon>Pseudomonadati</taxon>
        <taxon>Pseudomonadota</taxon>
        <taxon>Gammaproteobacteria</taxon>
        <taxon>Vibrionales</taxon>
        <taxon>Vibrionaceae</taxon>
        <taxon>Vibrio</taxon>
    </lineage>
</organism>
<comment type="caution">
    <text evidence="2">The sequence shown here is derived from an EMBL/GenBank/DDBJ whole genome shotgun (WGS) entry which is preliminary data.</text>
</comment>
<dbReference type="PANTHER" id="PTHR43415">
    <property type="entry name" value="SPERMIDINE N(1)-ACETYLTRANSFERASE"/>
    <property type="match status" value="1"/>
</dbReference>
<accession>A0A7X4LNS9</accession>
<proteinExistence type="predicted"/>
<evidence type="ECO:0000313" key="2">
    <source>
        <dbReference type="EMBL" id="MZI95339.1"/>
    </source>
</evidence>
<dbReference type="GO" id="GO:0016747">
    <property type="term" value="F:acyltransferase activity, transferring groups other than amino-acyl groups"/>
    <property type="evidence" value="ECO:0007669"/>
    <property type="project" value="InterPro"/>
</dbReference>
<dbReference type="InterPro" id="IPR000182">
    <property type="entry name" value="GNAT_dom"/>
</dbReference>
<name>A0A7X4LNS9_9VIBR</name>
<dbReference type="InterPro" id="IPR016181">
    <property type="entry name" value="Acyl_CoA_acyltransferase"/>
</dbReference>
<dbReference type="Pfam" id="PF13302">
    <property type="entry name" value="Acetyltransf_3"/>
    <property type="match status" value="1"/>
</dbReference>
<dbReference type="RefSeq" id="WP_161157819.1">
    <property type="nucleotide sequence ID" value="NZ_WEKT01000052.1"/>
</dbReference>
<sequence length="205" mass="23726">MTNRTDFTDLVFDDVALRPAYPSELVDIYQLITDDEEWTKTNGPYFGYERPNLRDFQMGHFTRLCLGEECLLITINDKPIGSVSYYWENKDTRWLEVGVIIYDSHYWGQGIAFKALIPWISHLFNTLTIARVGLTTWSGNPRMMACATKLGLTLEGRMRKVRYYQGEYYDSIKYGVLKEEWLDLCSQFGSTPTLAKVEKSLSAHS</sequence>
<evidence type="ECO:0000259" key="1">
    <source>
        <dbReference type="PROSITE" id="PS51186"/>
    </source>
</evidence>
<dbReference type="CDD" id="cd04301">
    <property type="entry name" value="NAT_SF"/>
    <property type="match status" value="1"/>
</dbReference>
<reference evidence="2 3" key="1">
    <citation type="submission" date="2019-10" db="EMBL/GenBank/DDBJ databases">
        <title>Vibrio sp. nov. isolated from a shrimp pond.</title>
        <authorList>
            <person name="Gomez-Gil B."/>
            <person name="Enciso-Ibarra J."/>
            <person name="Enciso-Ibarra K."/>
            <person name="Bolan-Mejia C."/>
        </authorList>
    </citation>
    <scope>NUCLEOTIDE SEQUENCE [LARGE SCALE GENOMIC DNA]</scope>
    <source>
        <strain evidence="2 3">CAIM 722</strain>
    </source>
</reference>
<evidence type="ECO:0000313" key="3">
    <source>
        <dbReference type="Proteomes" id="UP000462621"/>
    </source>
</evidence>
<protein>
    <submittedName>
        <fullName evidence="2">GNAT family N-acetyltransferase</fullName>
    </submittedName>
</protein>